<dbReference type="AlphaFoldDB" id="A0A328P4J0"/>
<sequence>MERSLDDPYERIWAAIAAIPRGRVASYGAIATRAGLPGRARLVGRALGLVPDGMELPWHRVLRSSGQIAFPAGSRGFREQSKRLKAEGVDVRNGKVPLASFGLDANLDRALWGMPG</sequence>
<proteinExistence type="predicted"/>
<evidence type="ECO:0000313" key="4">
    <source>
        <dbReference type="Proteomes" id="UP000248926"/>
    </source>
</evidence>
<evidence type="ECO:0000259" key="2">
    <source>
        <dbReference type="Pfam" id="PF01035"/>
    </source>
</evidence>
<dbReference type="InterPro" id="IPR036388">
    <property type="entry name" value="WH-like_DNA-bd_sf"/>
</dbReference>
<name>A0A328P4J0_9GAMM</name>
<gene>
    <name evidence="3" type="ORF">CA260_04660</name>
</gene>
<dbReference type="PANTHER" id="PTHR42942:SF1">
    <property type="entry name" value="ALKYLTRANSFERASE-LIKE PROTEIN 1"/>
    <property type="match status" value="1"/>
</dbReference>
<dbReference type="CDD" id="cd06445">
    <property type="entry name" value="ATase"/>
    <property type="match status" value="1"/>
</dbReference>
<dbReference type="EMBL" id="NFZS01000001">
    <property type="protein sequence ID" value="RAO77188.1"/>
    <property type="molecule type" value="Genomic_DNA"/>
</dbReference>
<dbReference type="SUPFAM" id="SSF46767">
    <property type="entry name" value="Methylated DNA-protein cysteine methyltransferase, C-terminal domain"/>
    <property type="match status" value="1"/>
</dbReference>
<dbReference type="RefSeq" id="WP_111981246.1">
    <property type="nucleotide sequence ID" value="NZ_NFZS01000001.1"/>
</dbReference>
<protein>
    <submittedName>
        <fullName evidence="3">Cysteine methyltransferase</fullName>
    </submittedName>
</protein>
<dbReference type="InterPro" id="IPR014048">
    <property type="entry name" value="MethylDNA_cys_MeTrfase_DNA-bd"/>
</dbReference>
<dbReference type="PANTHER" id="PTHR42942">
    <property type="entry name" value="6-O-METHYLGUANINE DNA METHYLTRANSFERASE"/>
    <property type="match status" value="1"/>
</dbReference>
<dbReference type="GO" id="GO:0006281">
    <property type="term" value="P:DNA repair"/>
    <property type="evidence" value="ECO:0007669"/>
    <property type="project" value="InterPro"/>
</dbReference>
<evidence type="ECO:0000313" key="3">
    <source>
        <dbReference type="EMBL" id="RAO77188.1"/>
    </source>
</evidence>
<keyword evidence="3" id="KW-0489">Methyltransferase</keyword>
<dbReference type="GO" id="GO:0032259">
    <property type="term" value="P:methylation"/>
    <property type="evidence" value="ECO:0007669"/>
    <property type="project" value="UniProtKB-KW"/>
</dbReference>
<dbReference type="InterPro" id="IPR036217">
    <property type="entry name" value="MethylDNA_cys_MeTrfase_DNAb"/>
</dbReference>
<organism evidence="3 4">
    <name type="scientific">Dyella jiangningensis</name>
    <dbReference type="NCBI Taxonomy" id="1379159"/>
    <lineage>
        <taxon>Bacteria</taxon>
        <taxon>Pseudomonadati</taxon>
        <taxon>Pseudomonadota</taxon>
        <taxon>Gammaproteobacteria</taxon>
        <taxon>Lysobacterales</taxon>
        <taxon>Rhodanobacteraceae</taxon>
        <taxon>Dyella</taxon>
    </lineage>
</organism>
<keyword evidence="3" id="KW-0808">Transferase</keyword>
<feature type="domain" description="Methylated-DNA-[protein]-cysteine S-methyltransferase DNA binding" evidence="2">
    <location>
        <begin position="9"/>
        <end position="89"/>
    </location>
</feature>
<reference evidence="3 4" key="1">
    <citation type="journal article" date="2018" name="Genet. Mol. Biol.">
        <title>The genome sequence of Dyella jiangningensis FCAV SCS01 from a lignocellulose-decomposing microbial consortium metagenome reveals potential for biotechnological applications.</title>
        <authorList>
            <person name="Desiderato J.G."/>
            <person name="Alvarenga D.O."/>
            <person name="Constancio M.T.L."/>
            <person name="Alves L.M.C."/>
            <person name="Varani A.M."/>
        </authorList>
    </citation>
    <scope>NUCLEOTIDE SEQUENCE [LARGE SCALE GENOMIC DNA]</scope>
    <source>
        <strain evidence="3 4">FCAV SCS01</strain>
    </source>
</reference>
<comment type="caution">
    <text evidence="3">The sequence shown here is derived from an EMBL/GenBank/DDBJ whole genome shotgun (WGS) entry which is preliminary data.</text>
</comment>
<dbReference type="Gene3D" id="1.10.10.10">
    <property type="entry name" value="Winged helix-like DNA-binding domain superfamily/Winged helix DNA-binding domain"/>
    <property type="match status" value="1"/>
</dbReference>
<dbReference type="Proteomes" id="UP000248926">
    <property type="component" value="Unassembled WGS sequence"/>
</dbReference>
<dbReference type="InterPro" id="IPR052520">
    <property type="entry name" value="ATL_DNA_repair"/>
</dbReference>
<dbReference type="GO" id="GO:0008168">
    <property type="term" value="F:methyltransferase activity"/>
    <property type="evidence" value="ECO:0007669"/>
    <property type="project" value="UniProtKB-KW"/>
</dbReference>
<dbReference type="Pfam" id="PF01035">
    <property type="entry name" value="DNA_binding_1"/>
    <property type="match status" value="1"/>
</dbReference>
<accession>A0A328P4J0</accession>
<keyword evidence="1" id="KW-0227">DNA damage</keyword>
<dbReference type="OrthoDB" id="9132167at2"/>
<keyword evidence="4" id="KW-1185">Reference proteome</keyword>
<evidence type="ECO:0000256" key="1">
    <source>
        <dbReference type="ARBA" id="ARBA00022763"/>
    </source>
</evidence>